<keyword evidence="1" id="KW-1133">Transmembrane helix</keyword>
<feature type="transmembrane region" description="Helical" evidence="1">
    <location>
        <begin position="62"/>
        <end position="82"/>
    </location>
</feature>
<keyword evidence="1" id="KW-0472">Membrane</keyword>
<reference evidence="2 3" key="1">
    <citation type="submission" date="2021-01" db="EMBL/GenBank/DDBJ databases">
        <title>Whole genome shotgun sequence of Plantactinospora mayteni NBRC 109088.</title>
        <authorList>
            <person name="Komaki H."/>
            <person name="Tamura T."/>
        </authorList>
    </citation>
    <scope>NUCLEOTIDE SEQUENCE [LARGE SCALE GENOMIC DNA]</scope>
    <source>
        <strain evidence="2 3">NBRC 109088</strain>
    </source>
</reference>
<sequence>MTIPSPSPVMDMAAQAVPRTPPSSWLLRIAVTAHMVAAFAQPVTAGIYLSGGFNGLGWHLDGANAATIAGAFQIVMAVVVAVRARRVWPLVGSLTLMAIEYVVYEAGKAGALWLHIPLSVVVIVGSTVMVLGVWLLPLSRRCRPFRTDGNLAAEQANDDG</sequence>
<accession>A0ABQ4ERF8</accession>
<feature type="transmembrane region" description="Helical" evidence="1">
    <location>
        <begin position="116"/>
        <end position="136"/>
    </location>
</feature>
<name>A0ABQ4ERF8_9ACTN</name>
<evidence type="ECO:0000313" key="3">
    <source>
        <dbReference type="Proteomes" id="UP000621500"/>
    </source>
</evidence>
<protein>
    <submittedName>
        <fullName evidence="2">Uncharacterized protein</fullName>
    </submittedName>
</protein>
<dbReference type="EMBL" id="BONX01000023">
    <property type="protein sequence ID" value="GIG97205.1"/>
    <property type="molecule type" value="Genomic_DNA"/>
</dbReference>
<dbReference type="RefSeq" id="WP_203858677.1">
    <property type="nucleotide sequence ID" value="NZ_BONX01000023.1"/>
</dbReference>
<organism evidence="2 3">
    <name type="scientific">Plantactinospora mayteni</name>
    <dbReference type="NCBI Taxonomy" id="566021"/>
    <lineage>
        <taxon>Bacteria</taxon>
        <taxon>Bacillati</taxon>
        <taxon>Actinomycetota</taxon>
        <taxon>Actinomycetes</taxon>
        <taxon>Micromonosporales</taxon>
        <taxon>Micromonosporaceae</taxon>
        <taxon>Plantactinospora</taxon>
    </lineage>
</organism>
<gene>
    <name evidence="2" type="ORF">Pma05_37780</name>
</gene>
<feature type="transmembrane region" description="Helical" evidence="1">
    <location>
        <begin position="25"/>
        <end position="50"/>
    </location>
</feature>
<keyword evidence="1" id="KW-0812">Transmembrane</keyword>
<evidence type="ECO:0000256" key="1">
    <source>
        <dbReference type="SAM" id="Phobius"/>
    </source>
</evidence>
<keyword evidence="3" id="KW-1185">Reference proteome</keyword>
<feature type="transmembrane region" description="Helical" evidence="1">
    <location>
        <begin position="87"/>
        <end position="104"/>
    </location>
</feature>
<proteinExistence type="predicted"/>
<evidence type="ECO:0000313" key="2">
    <source>
        <dbReference type="EMBL" id="GIG97205.1"/>
    </source>
</evidence>
<dbReference type="Proteomes" id="UP000621500">
    <property type="component" value="Unassembled WGS sequence"/>
</dbReference>
<comment type="caution">
    <text evidence="2">The sequence shown here is derived from an EMBL/GenBank/DDBJ whole genome shotgun (WGS) entry which is preliminary data.</text>
</comment>